<sequence>MRGCASVHPVRRGSGVAFDSRGQKACAAGDREGCRTPGMEVKRVEEYKEFHAIVKKQGTAPHGERVGRRA</sequence>
<dbReference type="AlphaFoldDB" id="A0A212JJN0"/>
<dbReference type="EMBL" id="FLUQ01000001">
    <property type="protein sequence ID" value="SBV99653.1"/>
    <property type="molecule type" value="Genomic_DNA"/>
</dbReference>
<proteinExistence type="predicted"/>
<organism evidence="1">
    <name type="scientific">uncultured delta proteobacterium</name>
    <dbReference type="NCBI Taxonomy" id="34034"/>
    <lineage>
        <taxon>Bacteria</taxon>
        <taxon>Deltaproteobacteria</taxon>
        <taxon>environmental samples</taxon>
    </lineage>
</organism>
<accession>A0A212JJN0</accession>
<gene>
    <name evidence="1" type="ORF">KL86DPRO_11641</name>
</gene>
<reference evidence="1" key="1">
    <citation type="submission" date="2016-04" db="EMBL/GenBank/DDBJ databases">
        <authorList>
            <person name="Evans L.H."/>
            <person name="Alamgir A."/>
            <person name="Owens N."/>
            <person name="Weber N.D."/>
            <person name="Virtaneva K."/>
            <person name="Barbian K."/>
            <person name="Babar A."/>
            <person name="Rosenke K."/>
        </authorList>
    </citation>
    <scope>NUCLEOTIDE SEQUENCE</scope>
    <source>
        <strain evidence="1">86</strain>
    </source>
</reference>
<protein>
    <submittedName>
        <fullName evidence="1">Uncharacterized protein</fullName>
    </submittedName>
</protein>
<evidence type="ECO:0000313" key="1">
    <source>
        <dbReference type="EMBL" id="SBV99653.1"/>
    </source>
</evidence>
<name>A0A212JJN0_9DELT</name>